<dbReference type="Proteomes" id="UP000551878">
    <property type="component" value="Unassembled WGS sequence"/>
</dbReference>
<keyword evidence="2" id="KW-1185">Reference proteome</keyword>
<keyword evidence="1" id="KW-0436">Ligase</keyword>
<evidence type="ECO:0000313" key="1">
    <source>
        <dbReference type="EMBL" id="MBB5172237.1"/>
    </source>
</evidence>
<reference evidence="1 2" key="1">
    <citation type="submission" date="2020-08" db="EMBL/GenBank/DDBJ databases">
        <title>Genomic Encyclopedia of Type Strains, Phase IV (KMG-IV): sequencing the most valuable type-strain genomes for metagenomic binning, comparative biology and taxonomic classification.</title>
        <authorList>
            <person name="Goeker M."/>
        </authorList>
    </citation>
    <scope>NUCLEOTIDE SEQUENCE [LARGE SCALE GENOMIC DNA]</scope>
    <source>
        <strain evidence="1 2">DSM 24696</strain>
    </source>
</reference>
<comment type="caution">
    <text evidence="1">The sequence shown here is derived from an EMBL/GenBank/DDBJ whole genome shotgun (WGS) entry which is preliminary data.</text>
</comment>
<dbReference type="RefSeq" id="WP_184662707.1">
    <property type="nucleotide sequence ID" value="NZ_JACHHB010000001.1"/>
</dbReference>
<organism evidence="1 2">
    <name type="scientific">Texcoconibacillus texcoconensis</name>
    <dbReference type="NCBI Taxonomy" id="1095777"/>
    <lineage>
        <taxon>Bacteria</taxon>
        <taxon>Bacillati</taxon>
        <taxon>Bacillota</taxon>
        <taxon>Bacilli</taxon>
        <taxon>Bacillales</taxon>
        <taxon>Bacillaceae</taxon>
        <taxon>Texcoconibacillus</taxon>
    </lineage>
</organism>
<proteinExistence type="predicted"/>
<dbReference type="EMBL" id="JACHHB010000001">
    <property type="protein sequence ID" value="MBB5172237.1"/>
    <property type="molecule type" value="Genomic_DNA"/>
</dbReference>
<gene>
    <name evidence="1" type="ORF">HNQ41_000377</name>
</gene>
<sequence>MKNLFIFFIISPFIFSDGCFHEDDISHDYPFLNEQASEKATVLFSHEYDLEKENNYYDALINLQNNYPHEIPEVNIISSSEDRLINHFHIDTFPTLLVLDRENKEAKRMEGVIKTQTIINVLKQEFQLEDEKRS</sequence>
<dbReference type="Gene3D" id="3.40.30.10">
    <property type="entry name" value="Glutaredoxin"/>
    <property type="match status" value="1"/>
</dbReference>
<dbReference type="InterPro" id="IPR036249">
    <property type="entry name" value="Thioredoxin-like_sf"/>
</dbReference>
<protein>
    <submittedName>
        <fullName evidence="1">Ubiquitin-protein ligase</fullName>
    </submittedName>
</protein>
<name>A0A840QLK0_9BACI</name>
<dbReference type="SUPFAM" id="SSF52833">
    <property type="entry name" value="Thioredoxin-like"/>
    <property type="match status" value="1"/>
</dbReference>
<accession>A0A840QLK0</accession>
<dbReference type="AlphaFoldDB" id="A0A840QLK0"/>
<dbReference type="GO" id="GO:0016874">
    <property type="term" value="F:ligase activity"/>
    <property type="evidence" value="ECO:0007669"/>
    <property type="project" value="UniProtKB-KW"/>
</dbReference>
<evidence type="ECO:0000313" key="2">
    <source>
        <dbReference type="Proteomes" id="UP000551878"/>
    </source>
</evidence>